<reference evidence="2" key="1">
    <citation type="submission" date="2019-10" db="EMBL/GenBank/DDBJ databases">
        <authorList>
            <person name="Soares A.E.R."/>
            <person name="Aleixo A."/>
            <person name="Schneider P."/>
            <person name="Miyaki C.Y."/>
            <person name="Schneider M.P."/>
            <person name="Mello C."/>
            <person name="Vasconcelos A.T.R."/>
        </authorList>
    </citation>
    <scope>NUCLEOTIDE SEQUENCE</scope>
    <source>
        <tissue evidence="2">Muscle</tissue>
    </source>
</reference>
<dbReference type="SUPFAM" id="SSF103657">
    <property type="entry name" value="BAR/IMD domain-like"/>
    <property type="match status" value="1"/>
</dbReference>
<proteinExistence type="predicted"/>
<accession>A0ABQ9DW69</accession>
<feature type="compositionally biased region" description="Basic and acidic residues" evidence="1">
    <location>
        <begin position="69"/>
        <end position="78"/>
    </location>
</feature>
<name>A0ABQ9DW69_9PASS</name>
<evidence type="ECO:0000256" key="1">
    <source>
        <dbReference type="SAM" id="MobiDB-lite"/>
    </source>
</evidence>
<organism evidence="2 3">
    <name type="scientific">Willisornis vidua</name>
    <name type="common">Xingu scale-backed antbird</name>
    <dbReference type="NCBI Taxonomy" id="1566151"/>
    <lineage>
        <taxon>Eukaryota</taxon>
        <taxon>Metazoa</taxon>
        <taxon>Chordata</taxon>
        <taxon>Craniata</taxon>
        <taxon>Vertebrata</taxon>
        <taxon>Euteleostomi</taxon>
        <taxon>Archelosauria</taxon>
        <taxon>Archosauria</taxon>
        <taxon>Dinosauria</taxon>
        <taxon>Saurischia</taxon>
        <taxon>Theropoda</taxon>
        <taxon>Coelurosauria</taxon>
        <taxon>Aves</taxon>
        <taxon>Neognathae</taxon>
        <taxon>Neoaves</taxon>
        <taxon>Telluraves</taxon>
        <taxon>Australaves</taxon>
        <taxon>Passeriformes</taxon>
        <taxon>Thamnophilidae</taxon>
        <taxon>Willisornis</taxon>
    </lineage>
</organism>
<sequence length="78" mass="8907">MKGLIGSYSHSVEDTHVQIGQVHEEFKQNVENIGTEMLLRRFAESKGTGRERPGPKRSRSKAFRIPGLSRKERERDAV</sequence>
<feature type="compositionally biased region" description="Basic and acidic residues" evidence="1">
    <location>
        <begin position="43"/>
        <end position="54"/>
    </location>
</feature>
<dbReference type="EMBL" id="WHWB01007167">
    <property type="protein sequence ID" value="KAJ7428893.1"/>
    <property type="molecule type" value="Genomic_DNA"/>
</dbReference>
<comment type="caution">
    <text evidence="2">The sequence shown here is derived from an EMBL/GenBank/DDBJ whole genome shotgun (WGS) entry which is preliminary data.</text>
</comment>
<dbReference type="Gene3D" id="1.20.1270.60">
    <property type="entry name" value="Arfaptin homology (AH) domain/BAR domain"/>
    <property type="match status" value="1"/>
</dbReference>
<gene>
    <name evidence="2" type="ORF">WISP_00513</name>
</gene>
<evidence type="ECO:0000313" key="2">
    <source>
        <dbReference type="EMBL" id="KAJ7428893.1"/>
    </source>
</evidence>
<protein>
    <submittedName>
        <fullName evidence="2">Uncharacterized protein</fullName>
    </submittedName>
</protein>
<dbReference type="InterPro" id="IPR027267">
    <property type="entry name" value="AH/BAR_dom_sf"/>
</dbReference>
<evidence type="ECO:0000313" key="3">
    <source>
        <dbReference type="Proteomes" id="UP001145742"/>
    </source>
</evidence>
<feature type="region of interest" description="Disordered" evidence="1">
    <location>
        <begin position="43"/>
        <end position="78"/>
    </location>
</feature>
<dbReference type="PANTHER" id="PTHR23065:SF6">
    <property type="entry name" value="F-BAR DOMAIN ONLY PROTEIN 1"/>
    <property type="match status" value="1"/>
</dbReference>
<dbReference type="Proteomes" id="UP001145742">
    <property type="component" value="Unassembled WGS sequence"/>
</dbReference>
<keyword evidence="3" id="KW-1185">Reference proteome</keyword>
<dbReference type="PANTHER" id="PTHR23065">
    <property type="entry name" value="PROLINE-SERINE-THREONINE PHOSPHATASE INTERACTING PROTEIN 1"/>
    <property type="match status" value="1"/>
</dbReference>